<keyword evidence="3" id="KW-0418">Kinase</keyword>
<accession>A0A0F6W3Q6</accession>
<reference evidence="3 4" key="1">
    <citation type="submission" date="2015-03" db="EMBL/GenBank/DDBJ databases">
        <title>Genome assembly of Sandaracinus amylolyticus DSM 53668.</title>
        <authorList>
            <person name="Sharma G."/>
            <person name="Subramanian S."/>
        </authorList>
    </citation>
    <scope>NUCLEOTIDE SEQUENCE [LARGE SCALE GENOMIC DNA]</scope>
    <source>
        <strain evidence="3 4">DSM 53668</strain>
    </source>
</reference>
<dbReference type="PANTHER" id="PTHR32309:SF31">
    <property type="entry name" value="CAPSULAR EXOPOLYSACCHARIDE FAMILY"/>
    <property type="match status" value="1"/>
</dbReference>
<proteinExistence type="predicted"/>
<sequence length="783" mass="84150">MLRRGWRVLGAAALGGLLVGGIVAMLVVPSTWESEALVVADVEPNPADPWASQNALSEGAELMMHPSTLAAVRARVGADGTVEALARRVEAEEDRQAGVIRVTARDGSREGAAALANAMVDSFLDVRRESERARLAERARLRRLELTAAEQQLADARSEYDAFRQEHGITDLSAQQEAAITEAARLSAEADEESVAAISSAARMDVLRREARRLPAMTTSSASSTDLVQSELAEARAELARARARYTQDHPTVQGLEARVATLEQERRRGGRALRTDATTSTNPIRDELEGNVAIAAADRATSAQREEGLRRLAEQARERVRELTELEGQASLLLAAVRIGEQQVEALRRDIAQAEDRLGDPPPGFHVTARAALADSPLPSKNRLLAWVLPPMLSLLVAFGLVFFRERGGPRTQTAAEVAWWGHAPVIGTTTWPREPEALDLLVAELEDLGTYAAGRTLVVPATPNEKDLATEFAAKLAEAPWLAAGVLDVDESPRSEPPRALLPDDVRVPGHRPTLPMPMIVTPAPVDAASASGESDPSTRVRRATVQLMMDNPTGSEPSTELPVLPEAPRSRKISGRFTLSAPTVLVGQDVRVGNIVRVGEEPVRTAAAVWTRPPAEASAEQRTIHVSGTVDDGRGAPQPFEVRAEAPAKQDAVLMLAMRILGDVDPEAGRATMLDARPPKHRALDATESRAPHEQAVALAWTGAMEGPTLRRAARLADRVIVLVREGTLSPADLAKLQVRLGREDAIGFLVVGADEESAKGPDRVGAVAEFWTTRKRLPG</sequence>
<organism evidence="3 4">
    <name type="scientific">Sandaracinus amylolyticus</name>
    <dbReference type="NCBI Taxonomy" id="927083"/>
    <lineage>
        <taxon>Bacteria</taxon>
        <taxon>Pseudomonadati</taxon>
        <taxon>Myxococcota</taxon>
        <taxon>Polyangia</taxon>
        <taxon>Polyangiales</taxon>
        <taxon>Sandaracinaceae</taxon>
        <taxon>Sandaracinus</taxon>
    </lineage>
</organism>
<keyword evidence="1" id="KW-0175">Coiled coil</keyword>
<keyword evidence="4" id="KW-1185">Reference proteome</keyword>
<dbReference type="AlphaFoldDB" id="A0A0F6W3Q6"/>
<name>A0A0F6W3Q6_9BACT</name>
<evidence type="ECO:0000256" key="1">
    <source>
        <dbReference type="SAM" id="Coils"/>
    </source>
</evidence>
<dbReference type="EMBL" id="CP011125">
    <property type="protein sequence ID" value="AKF06540.1"/>
    <property type="molecule type" value="Genomic_DNA"/>
</dbReference>
<protein>
    <submittedName>
        <fullName evidence="3">Tyrosine-protein kinase Wzc</fullName>
    </submittedName>
</protein>
<evidence type="ECO:0000313" key="4">
    <source>
        <dbReference type="Proteomes" id="UP000034883"/>
    </source>
</evidence>
<dbReference type="PANTHER" id="PTHR32309">
    <property type="entry name" value="TYROSINE-PROTEIN KINASE"/>
    <property type="match status" value="1"/>
</dbReference>
<dbReference type="GO" id="GO:0016301">
    <property type="term" value="F:kinase activity"/>
    <property type="evidence" value="ECO:0007669"/>
    <property type="project" value="UniProtKB-KW"/>
</dbReference>
<gene>
    <name evidence="3" type="ORF">DB32_003689</name>
</gene>
<feature type="compositionally biased region" description="Basic and acidic residues" evidence="2">
    <location>
        <begin position="493"/>
        <end position="510"/>
    </location>
</feature>
<feature type="region of interest" description="Disordered" evidence="2">
    <location>
        <begin position="492"/>
        <end position="511"/>
    </location>
</feature>
<evidence type="ECO:0000313" key="3">
    <source>
        <dbReference type="EMBL" id="AKF06540.1"/>
    </source>
</evidence>
<keyword evidence="3" id="KW-0808">Transferase</keyword>
<dbReference type="InterPro" id="IPR050445">
    <property type="entry name" value="Bact_polysacc_biosynth/exp"/>
</dbReference>
<dbReference type="KEGG" id="samy:DB32_003689"/>
<dbReference type="Proteomes" id="UP000034883">
    <property type="component" value="Chromosome"/>
</dbReference>
<evidence type="ECO:0000256" key="2">
    <source>
        <dbReference type="SAM" id="MobiDB-lite"/>
    </source>
</evidence>
<dbReference type="STRING" id="927083.DB32_003689"/>
<feature type="coiled-coil region" evidence="1">
    <location>
        <begin position="307"/>
        <end position="358"/>
    </location>
</feature>